<organism evidence="1 2">
    <name type="scientific">Lacibacter cauensis</name>
    <dbReference type="NCBI Taxonomy" id="510947"/>
    <lineage>
        <taxon>Bacteria</taxon>
        <taxon>Pseudomonadati</taxon>
        <taxon>Bacteroidota</taxon>
        <taxon>Chitinophagia</taxon>
        <taxon>Chitinophagales</taxon>
        <taxon>Chitinophagaceae</taxon>
        <taxon>Lacibacter</taxon>
    </lineage>
</organism>
<comment type="caution">
    <text evidence="1">The sequence shown here is derived from an EMBL/GenBank/DDBJ whole genome shotgun (WGS) entry which is preliminary data.</text>
</comment>
<evidence type="ECO:0000313" key="2">
    <source>
        <dbReference type="Proteomes" id="UP000316167"/>
    </source>
</evidence>
<protein>
    <submittedName>
        <fullName evidence="1">Uncharacterized protein</fullName>
    </submittedName>
</protein>
<evidence type="ECO:0000313" key="1">
    <source>
        <dbReference type="EMBL" id="TWI85265.1"/>
    </source>
</evidence>
<gene>
    <name evidence="1" type="ORF">IQ13_0424</name>
</gene>
<dbReference type="AlphaFoldDB" id="A0A562SVG2"/>
<dbReference type="PROSITE" id="PS51257">
    <property type="entry name" value="PROKAR_LIPOPROTEIN"/>
    <property type="match status" value="1"/>
</dbReference>
<sequence>MYIYREINRIMKNTCKTKLLVYTIAFFTFTLFISCKKDPVNIFVGNYYGTVIHQYYEPRNTIPTIDTLFKNVTIIVRKGSESTSSEIRLALDYSDASISVPYSENIWIRNGVIKETYTNRGAIGTYYRWNGTITSGIMDLTHRVEQVNGSLHLFVINAVKQY</sequence>
<keyword evidence="2" id="KW-1185">Reference proteome</keyword>
<dbReference type="Proteomes" id="UP000316167">
    <property type="component" value="Unassembled WGS sequence"/>
</dbReference>
<name>A0A562SVG2_9BACT</name>
<reference evidence="1 2" key="1">
    <citation type="journal article" date="2015" name="Stand. Genomic Sci.">
        <title>Genomic Encyclopedia of Bacterial and Archaeal Type Strains, Phase III: the genomes of soil and plant-associated and newly described type strains.</title>
        <authorList>
            <person name="Whitman W.B."/>
            <person name="Woyke T."/>
            <person name="Klenk H.P."/>
            <person name="Zhou Y."/>
            <person name="Lilburn T.G."/>
            <person name="Beck B.J."/>
            <person name="De Vos P."/>
            <person name="Vandamme P."/>
            <person name="Eisen J.A."/>
            <person name="Garrity G."/>
            <person name="Hugenholtz P."/>
            <person name="Kyrpides N.C."/>
        </authorList>
    </citation>
    <scope>NUCLEOTIDE SEQUENCE [LARGE SCALE GENOMIC DNA]</scope>
    <source>
        <strain evidence="1 2">CGMCC 1.7271</strain>
    </source>
</reference>
<dbReference type="EMBL" id="VLLE01000002">
    <property type="protein sequence ID" value="TWI85265.1"/>
    <property type="molecule type" value="Genomic_DNA"/>
</dbReference>
<accession>A0A562SVG2</accession>
<proteinExistence type="predicted"/>